<name>A0A1V2DUY3_9GAMM</name>
<sequence length="301" mass="34065">MLALFFWVGCQAQANDDTTTDGRATEPAPETFVLWYRNYDSPAIRSLVQLALDKTPEYGPYTLRRSEELSQGRALLELASGRSRLVDIANVATSKEREAELTAIPIPIDGGLLGFRVCVVKADHLPRFRGIQTLAQLRDSGIRIGQGSHWPDTTILRESGLTVITHTRYEILLTMLRNDRFDCFARGISEVTHDLRLAADPNLVIEPNLLIAYPMPSYLFVGPRDTLTAHRLQLGLERAIEDGSFGTYLDHFYGQAVARLNLEQRRLIVLDNPLLSEESQYVSRETFDNLRRRLDLLVPER</sequence>
<reference evidence="1 2" key="1">
    <citation type="submission" date="2016-12" db="EMBL/GenBank/DDBJ databases">
        <title>Marinobacter lutaoensis whole genome sequencing.</title>
        <authorList>
            <person name="Verma A."/>
            <person name="Krishnamurthi S."/>
        </authorList>
    </citation>
    <scope>NUCLEOTIDE SEQUENCE [LARGE SCALE GENOMIC DNA]</scope>
    <source>
        <strain evidence="1 2">T5054</strain>
    </source>
</reference>
<gene>
    <name evidence="1" type="ORF">BTO32_07465</name>
</gene>
<accession>A0A1V2DUY3</accession>
<proteinExistence type="predicted"/>
<keyword evidence="2" id="KW-1185">Reference proteome</keyword>
<dbReference type="EMBL" id="MSCW01000005">
    <property type="protein sequence ID" value="ONF44280.1"/>
    <property type="molecule type" value="Genomic_DNA"/>
</dbReference>
<evidence type="ECO:0000313" key="1">
    <source>
        <dbReference type="EMBL" id="ONF44280.1"/>
    </source>
</evidence>
<dbReference type="AlphaFoldDB" id="A0A1V2DUY3"/>
<dbReference type="Proteomes" id="UP000189339">
    <property type="component" value="Unassembled WGS sequence"/>
</dbReference>
<evidence type="ECO:0008006" key="3">
    <source>
        <dbReference type="Google" id="ProtNLM"/>
    </source>
</evidence>
<dbReference type="SUPFAM" id="SSF53850">
    <property type="entry name" value="Periplasmic binding protein-like II"/>
    <property type="match status" value="1"/>
</dbReference>
<evidence type="ECO:0000313" key="2">
    <source>
        <dbReference type="Proteomes" id="UP000189339"/>
    </source>
</evidence>
<protein>
    <recommendedName>
        <fullName evidence="3">Solute-binding protein family 3/N-terminal domain-containing protein</fullName>
    </recommendedName>
</protein>
<comment type="caution">
    <text evidence="1">The sequence shown here is derived from an EMBL/GenBank/DDBJ whole genome shotgun (WGS) entry which is preliminary data.</text>
</comment>
<organism evidence="1 2">
    <name type="scientific">Marinobacter lutaoensis</name>
    <dbReference type="NCBI Taxonomy" id="135739"/>
    <lineage>
        <taxon>Bacteria</taxon>
        <taxon>Pseudomonadati</taxon>
        <taxon>Pseudomonadota</taxon>
        <taxon>Gammaproteobacteria</taxon>
        <taxon>Pseudomonadales</taxon>
        <taxon>Marinobacteraceae</taxon>
        <taxon>Marinobacter</taxon>
    </lineage>
</organism>
<dbReference type="STRING" id="135739.BTO32_07465"/>